<evidence type="ECO:0000256" key="5">
    <source>
        <dbReference type="SAM" id="MobiDB-lite"/>
    </source>
</evidence>
<dbReference type="GO" id="GO:0046872">
    <property type="term" value="F:metal ion binding"/>
    <property type="evidence" value="ECO:0007669"/>
    <property type="project" value="UniProtKB-KW"/>
</dbReference>
<name>A0A9D5C7C4_9LILI</name>
<dbReference type="CDD" id="cd01878">
    <property type="entry name" value="HflX"/>
    <property type="match status" value="1"/>
</dbReference>
<evidence type="ECO:0000313" key="8">
    <source>
        <dbReference type="Proteomes" id="UP001085076"/>
    </source>
</evidence>
<dbReference type="Pfam" id="PF13167">
    <property type="entry name" value="GTP-bdg_N"/>
    <property type="match status" value="1"/>
</dbReference>
<dbReference type="GO" id="GO:0005737">
    <property type="term" value="C:cytoplasm"/>
    <property type="evidence" value="ECO:0007669"/>
    <property type="project" value="TreeGrafter"/>
</dbReference>
<dbReference type="Proteomes" id="UP001085076">
    <property type="component" value="Miscellaneous, Linkage group lg07"/>
</dbReference>
<accession>A0A9D5C7C4</accession>
<dbReference type="EMBL" id="JAGGNH010000007">
    <property type="protein sequence ID" value="KAJ0967715.1"/>
    <property type="molecule type" value="Genomic_DNA"/>
</dbReference>
<feature type="domain" description="Hflx-type G" evidence="6">
    <location>
        <begin position="314"/>
        <end position="437"/>
    </location>
</feature>
<dbReference type="InterPro" id="IPR006073">
    <property type="entry name" value="GTP-bd"/>
</dbReference>
<reference evidence="7" key="2">
    <citation type="journal article" date="2022" name="Hortic Res">
        <title>The genome of Dioscorea zingiberensis sheds light on the biosynthesis, origin and evolution of the medicinally important diosgenin saponins.</title>
        <authorList>
            <person name="Li Y."/>
            <person name="Tan C."/>
            <person name="Li Z."/>
            <person name="Guo J."/>
            <person name="Li S."/>
            <person name="Chen X."/>
            <person name="Wang C."/>
            <person name="Dai X."/>
            <person name="Yang H."/>
            <person name="Song W."/>
            <person name="Hou L."/>
            <person name="Xu J."/>
            <person name="Tong Z."/>
            <person name="Xu A."/>
            <person name="Yuan X."/>
            <person name="Wang W."/>
            <person name="Yang Q."/>
            <person name="Chen L."/>
            <person name="Sun Z."/>
            <person name="Wang K."/>
            <person name="Pan B."/>
            <person name="Chen J."/>
            <person name="Bao Y."/>
            <person name="Liu F."/>
            <person name="Qi X."/>
            <person name="Gang D.R."/>
            <person name="Wen J."/>
            <person name="Li J."/>
        </authorList>
    </citation>
    <scope>NUCLEOTIDE SEQUENCE</scope>
    <source>
        <strain evidence="7">Dzin_1.0</strain>
    </source>
</reference>
<gene>
    <name evidence="7" type="ORF">J5N97_024632</name>
</gene>
<dbReference type="Pfam" id="PF16360">
    <property type="entry name" value="GTP-bdg_M"/>
    <property type="match status" value="1"/>
</dbReference>
<dbReference type="FunFam" id="3.40.50.300:FF:001888">
    <property type="entry name" value="GTP-binding protein chloroplastic"/>
    <property type="match status" value="1"/>
</dbReference>
<dbReference type="Pfam" id="PF01926">
    <property type="entry name" value="MMR_HSR1"/>
    <property type="match status" value="1"/>
</dbReference>
<dbReference type="InterPro" id="IPR025121">
    <property type="entry name" value="GTPase_HflX_N"/>
</dbReference>
<organism evidence="7 8">
    <name type="scientific">Dioscorea zingiberensis</name>
    <dbReference type="NCBI Taxonomy" id="325984"/>
    <lineage>
        <taxon>Eukaryota</taxon>
        <taxon>Viridiplantae</taxon>
        <taxon>Streptophyta</taxon>
        <taxon>Embryophyta</taxon>
        <taxon>Tracheophyta</taxon>
        <taxon>Spermatophyta</taxon>
        <taxon>Magnoliopsida</taxon>
        <taxon>Liliopsida</taxon>
        <taxon>Dioscoreales</taxon>
        <taxon>Dioscoreaceae</taxon>
        <taxon>Dioscorea</taxon>
    </lineage>
</organism>
<dbReference type="GO" id="GO:0005525">
    <property type="term" value="F:GTP binding"/>
    <property type="evidence" value="ECO:0007669"/>
    <property type="project" value="UniProtKB-KW"/>
</dbReference>
<keyword evidence="8" id="KW-1185">Reference proteome</keyword>
<dbReference type="FunFam" id="3.40.50.11060:FF:000003">
    <property type="entry name" value="GTP-binding protein chloroplastic"/>
    <property type="match status" value="1"/>
</dbReference>
<dbReference type="InterPro" id="IPR030394">
    <property type="entry name" value="G_HFLX_dom"/>
</dbReference>
<dbReference type="GO" id="GO:0043022">
    <property type="term" value="F:ribosome binding"/>
    <property type="evidence" value="ECO:0007669"/>
    <property type="project" value="TreeGrafter"/>
</dbReference>
<dbReference type="InterPro" id="IPR032305">
    <property type="entry name" value="GTP-bd_M"/>
</dbReference>
<dbReference type="PROSITE" id="PS51705">
    <property type="entry name" value="G_HFLX"/>
    <property type="match status" value="1"/>
</dbReference>
<dbReference type="PANTHER" id="PTHR10229">
    <property type="entry name" value="GTP-BINDING PROTEIN HFLX"/>
    <property type="match status" value="1"/>
</dbReference>
<evidence type="ECO:0000313" key="7">
    <source>
        <dbReference type="EMBL" id="KAJ0967715.1"/>
    </source>
</evidence>
<keyword evidence="3" id="KW-0460">Magnesium</keyword>
<evidence type="ECO:0000256" key="3">
    <source>
        <dbReference type="ARBA" id="ARBA00022842"/>
    </source>
</evidence>
<dbReference type="OrthoDB" id="10268034at2759"/>
<evidence type="ECO:0000256" key="2">
    <source>
        <dbReference type="ARBA" id="ARBA00022741"/>
    </source>
</evidence>
<keyword evidence="1" id="KW-0479">Metal-binding</keyword>
<keyword evidence="2" id="KW-0547">Nucleotide-binding</keyword>
<dbReference type="InterPro" id="IPR027417">
    <property type="entry name" value="P-loop_NTPase"/>
</dbReference>
<dbReference type="Gene3D" id="3.40.50.300">
    <property type="entry name" value="P-loop containing nucleotide triphosphate hydrolases"/>
    <property type="match status" value="1"/>
</dbReference>
<dbReference type="SUPFAM" id="SSF52540">
    <property type="entry name" value="P-loop containing nucleoside triphosphate hydrolases"/>
    <property type="match status" value="1"/>
</dbReference>
<sequence>MLRAVTRLRAPLRSLPKTLTLIPSQSPPTVPKPISQSPPFCLLASPFSRRRGKEGEGARDEDDNSLGVFVFGHNHETPPRLLVVQPRLRPESLLNSKLSEAINLSNSLEEQRDGFFAQEFSNKKPPPHLVVQNPASRSRTHADTFFGPGTVDNVKCHLRALETEDKIDAVFVNTILSGVQQRNLEVAWGKPVLDRVGLIIEIFNAHAETKEAKLQSELAGLMYKKTRLVRVRGPGGRLTFGASGEAEVVSGKGRGTGGRGFISGAGETELQLQRRRILERRNHLLAQIEEVRRTRALQRASRKRHGGPQGQGLATVAIVGYTNAGKSTLVSALSESYVFSDDRLFATVDPRVRSVILPSGRKALLSDTVGFISDLPVQLVEAFHATLEEVVEADLLVHVLDSSAPNVVEQRSSVLQVLQQIGVPDEKIQNMIEVWNKDGRHSELDEDMASGSESVDEDGRSSELLTGEPIDDDERDSEVSCEQPIDEDEMVSELSSGESKVEDMTSEEEILETADLSQVETSKAWEMIDLAASGESKEIQRVETSAVMGIGLQELLSLIDEKLDAQKPVHQKNLGVFDKKWRPSYASDNEKVAEQ</sequence>
<evidence type="ECO:0000259" key="6">
    <source>
        <dbReference type="PROSITE" id="PS51705"/>
    </source>
</evidence>
<reference evidence="7" key="1">
    <citation type="submission" date="2021-03" db="EMBL/GenBank/DDBJ databases">
        <authorList>
            <person name="Li Z."/>
            <person name="Yang C."/>
        </authorList>
    </citation>
    <scope>NUCLEOTIDE SEQUENCE</scope>
    <source>
        <strain evidence="7">Dzin_1.0</strain>
        <tissue evidence="7">Leaf</tissue>
    </source>
</reference>
<dbReference type="InterPro" id="IPR042108">
    <property type="entry name" value="GTPase_HflX_N_sf"/>
</dbReference>
<keyword evidence="4" id="KW-0342">GTP-binding</keyword>
<evidence type="ECO:0000256" key="1">
    <source>
        <dbReference type="ARBA" id="ARBA00022723"/>
    </source>
</evidence>
<comment type="caution">
    <text evidence="7">The sequence shown here is derived from an EMBL/GenBank/DDBJ whole genome shotgun (WGS) entry which is preliminary data.</text>
</comment>
<feature type="region of interest" description="Disordered" evidence="5">
    <location>
        <begin position="445"/>
        <end position="507"/>
    </location>
</feature>
<evidence type="ECO:0000256" key="4">
    <source>
        <dbReference type="ARBA" id="ARBA00023134"/>
    </source>
</evidence>
<dbReference type="Gene3D" id="3.40.50.11060">
    <property type="entry name" value="GTPase HflX, N-terminal domain"/>
    <property type="match status" value="1"/>
</dbReference>
<dbReference type="PRINTS" id="PR00326">
    <property type="entry name" value="GTP1OBG"/>
</dbReference>
<dbReference type="PANTHER" id="PTHR10229:SF8">
    <property type="entry name" value="GTPASE HFLX"/>
    <property type="match status" value="1"/>
</dbReference>
<proteinExistence type="predicted"/>
<dbReference type="AlphaFoldDB" id="A0A9D5C7C4"/>
<dbReference type="NCBIfam" id="TIGR03156">
    <property type="entry name" value="GTP_HflX"/>
    <property type="match status" value="1"/>
</dbReference>
<dbReference type="InterPro" id="IPR016496">
    <property type="entry name" value="GTPase_HflX"/>
</dbReference>
<protein>
    <recommendedName>
        <fullName evidence="6">Hflx-type G domain-containing protein</fullName>
    </recommendedName>
</protein>